<dbReference type="Proteomes" id="UP001054945">
    <property type="component" value="Unassembled WGS sequence"/>
</dbReference>
<evidence type="ECO:0000313" key="2">
    <source>
        <dbReference type="EMBL" id="GIY89551.1"/>
    </source>
</evidence>
<feature type="compositionally biased region" description="Basic and acidic residues" evidence="1">
    <location>
        <begin position="16"/>
        <end position="25"/>
    </location>
</feature>
<accession>A0AAV4X6B4</accession>
<keyword evidence="3" id="KW-1185">Reference proteome</keyword>
<gene>
    <name evidence="2" type="ORF">CEXT_764211</name>
</gene>
<sequence>MAPPKRSIDAPPDVTEGDRITRNGELRAPPPSTCSADYFRAAASGECGVGFSISGMVHYRTDNSFARAQQMPGFLREARLSRGNVRGA</sequence>
<reference evidence="2 3" key="1">
    <citation type="submission" date="2021-06" db="EMBL/GenBank/DDBJ databases">
        <title>Caerostris extrusa draft genome.</title>
        <authorList>
            <person name="Kono N."/>
            <person name="Arakawa K."/>
        </authorList>
    </citation>
    <scope>NUCLEOTIDE SEQUENCE [LARGE SCALE GENOMIC DNA]</scope>
</reference>
<name>A0AAV4X6B4_CAEEX</name>
<proteinExistence type="predicted"/>
<organism evidence="2 3">
    <name type="scientific">Caerostris extrusa</name>
    <name type="common">Bark spider</name>
    <name type="synonym">Caerostris bankana</name>
    <dbReference type="NCBI Taxonomy" id="172846"/>
    <lineage>
        <taxon>Eukaryota</taxon>
        <taxon>Metazoa</taxon>
        <taxon>Ecdysozoa</taxon>
        <taxon>Arthropoda</taxon>
        <taxon>Chelicerata</taxon>
        <taxon>Arachnida</taxon>
        <taxon>Araneae</taxon>
        <taxon>Araneomorphae</taxon>
        <taxon>Entelegynae</taxon>
        <taxon>Araneoidea</taxon>
        <taxon>Araneidae</taxon>
        <taxon>Caerostris</taxon>
    </lineage>
</organism>
<evidence type="ECO:0000313" key="3">
    <source>
        <dbReference type="Proteomes" id="UP001054945"/>
    </source>
</evidence>
<evidence type="ECO:0000256" key="1">
    <source>
        <dbReference type="SAM" id="MobiDB-lite"/>
    </source>
</evidence>
<protein>
    <submittedName>
        <fullName evidence="2">Uncharacterized protein</fullName>
    </submittedName>
</protein>
<dbReference type="AlphaFoldDB" id="A0AAV4X6B4"/>
<feature type="region of interest" description="Disordered" evidence="1">
    <location>
        <begin position="1"/>
        <end position="32"/>
    </location>
</feature>
<comment type="caution">
    <text evidence="2">The sequence shown here is derived from an EMBL/GenBank/DDBJ whole genome shotgun (WGS) entry which is preliminary data.</text>
</comment>
<dbReference type="EMBL" id="BPLR01017224">
    <property type="protein sequence ID" value="GIY89551.1"/>
    <property type="molecule type" value="Genomic_DNA"/>
</dbReference>